<dbReference type="PANTHER" id="PTHR47186:SF61">
    <property type="entry name" value="LEUCINE-RICH REPEAT-CONTAINING PROTEIN 57-RELATED"/>
    <property type="match status" value="1"/>
</dbReference>
<protein>
    <recommendedName>
        <fullName evidence="5">Rx N-terminal domain-containing protein</fullName>
    </recommendedName>
</protein>
<reference evidence="4" key="1">
    <citation type="journal article" date="2012" name="Nat. Biotechnol.">
        <title>Reference genome sequence of the model plant Setaria.</title>
        <authorList>
            <person name="Bennetzen J.L."/>
            <person name="Schmutz J."/>
            <person name="Wang H."/>
            <person name="Percifield R."/>
            <person name="Hawkins J."/>
            <person name="Pontaroli A.C."/>
            <person name="Estep M."/>
            <person name="Feng L."/>
            <person name="Vaughn J.N."/>
            <person name="Grimwood J."/>
            <person name="Jenkins J."/>
            <person name="Barry K."/>
            <person name="Lindquist E."/>
            <person name="Hellsten U."/>
            <person name="Deshpande S."/>
            <person name="Wang X."/>
            <person name="Wu X."/>
            <person name="Mitros T."/>
            <person name="Triplett J."/>
            <person name="Yang X."/>
            <person name="Ye C.Y."/>
            <person name="Mauro-Herrera M."/>
            <person name="Wang L."/>
            <person name="Li P."/>
            <person name="Sharma M."/>
            <person name="Sharma R."/>
            <person name="Ronald P.C."/>
            <person name="Panaud O."/>
            <person name="Kellogg E.A."/>
            <person name="Brutnell T.P."/>
            <person name="Doust A.N."/>
            <person name="Tuskan G.A."/>
            <person name="Rokhsar D."/>
            <person name="Devos K.M."/>
        </authorList>
    </citation>
    <scope>NUCLEOTIDE SEQUENCE [LARGE SCALE GENOMIC DNA]</scope>
    <source>
        <strain evidence="4">Yugu1</strain>
    </source>
</reference>
<dbReference type="SUPFAM" id="SSF52047">
    <property type="entry name" value="RNI-like"/>
    <property type="match status" value="1"/>
</dbReference>
<reference evidence="4" key="2">
    <citation type="submission" date="2015-07" db="EMBL/GenBank/DDBJ databases">
        <authorList>
            <person name="Noorani M."/>
        </authorList>
    </citation>
    <scope>NUCLEOTIDE SEQUENCE</scope>
    <source>
        <strain evidence="4">Yugu1</strain>
    </source>
</reference>
<evidence type="ECO:0000256" key="1">
    <source>
        <dbReference type="ARBA" id="ARBA00022737"/>
    </source>
</evidence>
<dbReference type="InterPro" id="IPR055414">
    <property type="entry name" value="LRR_R13L4/SHOC2-like"/>
</dbReference>
<accession>A0A368S519</accession>
<evidence type="ECO:0000259" key="3">
    <source>
        <dbReference type="Pfam" id="PF25019"/>
    </source>
</evidence>
<feature type="domain" description="R13L1/DRL21-like LRR repeat region" evidence="3">
    <location>
        <begin position="44"/>
        <end position="132"/>
    </location>
</feature>
<proteinExistence type="predicted"/>
<dbReference type="PANTHER" id="PTHR47186">
    <property type="entry name" value="LEUCINE-RICH REPEAT-CONTAINING PROTEIN 57"/>
    <property type="match status" value="1"/>
</dbReference>
<dbReference type="Gene3D" id="3.80.10.10">
    <property type="entry name" value="Ribonuclease Inhibitor"/>
    <property type="match status" value="1"/>
</dbReference>
<name>A0A368S519_SETIT</name>
<evidence type="ECO:0000313" key="4">
    <source>
        <dbReference type="EMBL" id="RCV37526.1"/>
    </source>
</evidence>
<gene>
    <name evidence="4" type="ORF">SETIT_8G070300v2</name>
</gene>
<evidence type="ECO:0000259" key="2">
    <source>
        <dbReference type="Pfam" id="PF23598"/>
    </source>
</evidence>
<dbReference type="EMBL" id="CM003535">
    <property type="protein sequence ID" value="RCV37526.1"/>
    <property type="molecule type" value="Genomic_DNA"/>
</dbReference>
<feature type="domain" description="Disease resistance R13L4/SHOC-2-like LRR" evidence="2">
    <location>
        <begin position="212"/>
        <end position="298"/>
    </location>
</feature>
<evidence type="ECO:0008006" key="5">
    <source>
        <dbReference type="Google" id="ProtNLM"/>
    </source>
</evidence>
<dbReference type="OrthoDB" id="687176at2759"/>
<dbReference type="AlphaFoldDB" id="A0A368S519"/>
<dbReference type="Pfam" id="PF23598">
    <property type="entry name" value="LRR_14"/>
    <property type="match status" value="1"/>
</dbReference>
<dbReference type="Pfam" id="PF25019">
    <property type="entry name" value="LRR_R13L1-DRL21"/>
    <property type="match status" value="1"/>
</dbReference>
<sequence length="310" mass="34407">MPLGFGQLIRLRRLGFVVGCGENDASILELKNLDMFGMEEEFVLDMEHDLGVLCALEPPPEITMLEICGYRGPSLSCWMSKECDSSYLEGIFNKTCPSRFHDLTQLMLEQLPNLKHIRGPVGLPSLKTFNLQGMPSLEELWTTTGGLEIGEEEVGVQYCFPVLSAMFIGNCPKLNVTPYFPPSLEQLQLGKSNEQLKLSVVRTPMIASLPQSTKNLTFLVELKVVGWVNLSQLPEATQHLSSLQVLSLEGCGALTMLPDWIGQLSALRLLRIDRCSALQSLPHSLKQLTALRSLSITDCPGLARRYKKEA</sequence>
<dbReference type="InterPro" id="IPR056789">
    <property type="entry name" value="LRR_R13L1-DRL21"/>
</dbReference>
<dbReference type="InterPro" id="IPR032675">
    <property type="entry name" value="LRR_dom_sf"/>
</dbReference>
<keyword evidence="1" id="KW-0677">Repeat</keyword>
<organism evidence="4">
    <name type="scientific">Setaria italica</name>
    <name type="common">Foxtail millet</name>
    <name type="synonym">Panicum italicum</name>
    <dbReference type="NCBI Taxonomy" id="4555"/>
    <lineage>
        <taxon>Eukaryota</taxon>
        <taxon>Viridiplantae</taxon>
        <taxon>Streptophyta</taxon>
        <taxon>Embryophyta</taxon>
        <taxon>Tracheophyta</taxon>
        <taxon>Spermatophyta</taxon>
        <taxon>Magnoliopsida</taxon>
        <taxon>Liliopsida</taxon>
        <taxon>Poales</taxon>
        <taxon>Poaceae</taxon>
        <taxon>PACMAD clade</taxon>
        <taxon>Panicoideae</taxon>
        <taxon>Panicodae</taxon>
        <taxon>Paniceae</taxon>
        <taxon>Cenchrinae</taxon>
        <taxon>Setaria</taxon>
    </lineage>
</organism>